<name>A0A699TIE6_TANCI</name>
<comment type="caution">
    <text evidence="1">The sequence shown here is derived from an EMBL/GenBank/DDBJ whole genome shotgun (WGS) entry which is preliminary data.</text>
</comment>
<organism evidence="1">
    <name type="scientific">Tanacetum cinerariifolium</name>
    <name type="common">Dalmatian daisy</name>
    <name type="synonym">Chrysanthemum cinerariifolium</name>
    <dbReference type="NCBI Taxonomy" id="118510"/>
    <lineage>
        <taxon>Eukaryota</taxon>
        <taxon>Viridiplantae</taxon>
        <taxon>Streptophyta</taxon>
        <taxon>Embryophyta</taxon>
        <taxon>Tracheophyta</taxon>
        <taxon>Spermatophyta</taxon>
        <taxon>Magnoliopsida</taxon>
        <taxon>eudicotyledons</taxon>
        <taxon>Gunneridae</taxon>
        <taxon>Pentapetalae</taxon>
        <taxon>asterids</taxon>
        <taxon>campanulids</taxon>
        <taxon>Asterales</taxon>
        <taxon>Asteraceae</taxon>
        <taxon>Asteroideae</taxon>
        <taxon>Anthemideae</taxon>
        <taxon>Anthemidinae</taxon>
        <taxon>Tanacetum</taxon>
    </lineage>
</organism>
<accession>A0A699TIE6</accession>
<gene>
    <name evidence="1" type="ORF">Tci_880023</name>
</gene>
<dbReference type="EMBL" id="BKCJ011235615">
    <property type="protein sequence ID" value="GFD08054.1"/>
    <property type="molecule type" value="Genomic_DNA"/>
</dbReference>
<feature type="non-terminal residue" evidence="1">
    <location>
        <position position="100"/>
    </location>
</feature>
<dbReference type="AlphaFoldDB" id="A0A699TIE6"/>
<protein>
    <submittedName>
        <fullName evidence="1">Zinc finger, CCHC-type</fullName>
    </submittedName>
</protein>
<reference evidence="1" key="1">
    <citation type="journal article" date="2019" name="Sci. Rep.">
        <title>Draft genome of Tanacetum cinerariifolium, the natural source of mosquito coil.</title>
        <authorList>
            <person name="Yamashiro T."/>
            <person name="Shiraishi A."/>
            <person name="Satake H."/>
            <person name="Nakayama K."/>
        </authorList>
    </citation>
    <scope>NUCLEOTIDE SEQUENCE</scope>
</reference>
<evidence type="ECO:0000313" key="1">
    <source>
        <dbReference type="EMBL" id="GFD08054.1"/>
    </source>
</evidence>
<sequence>MQLTLNAYILPHLFTSWSDLGQLRLVLSTEDKENYLEHPIPAAPVAPHGQQVPPQALAAHAAWVKGQKEVAMLMLFTMDLEIQQNLAHLGAYDMLHELKA</sequence>
<proteinExistence type="predicted"/>